<accession>A0ABN6QQI0</accession>
<evidence type="ECO:0008006" key="3">
    <source>
        <dbReference type="Google" id="ProtNLM"/>
    </source>
</evidence>
<gene>
    <name evidence="1" type="ORF">HEK616_00050</name>
</gene>
<dbReference type="Pfam" id="PF06224">
    <property type="entry name" value="AlkZ-like"/>
    <property type="match status" value="1"/>
</dbReference>
<dbReference type="EMBL" id="AP026073">
    <property type="protein sequence ID" value="BDM66518.1"/>
    <property type="molecule type" value="Genomic_DNA"/>
</dbReference>
<dbReference type="PANTHER" id="PTHR38479">
    <property type="entry name" value="LMO0824 PROTEIN"/>
    <property type="match status" value="1"/>
</dbReference>
<reference evidence="1" key="1">
    <citation type="submission" date="2022-06" db="EMBL/GenBank/DDBJ databases">
        <title>Complete genome sequence of Streptomyces nigrescens HEK616.</title>
        <authorList>
            <person name="Asamizu S."/>
            <person name="Onaka H."/>
        </authorList>
    </citation>
    <scope>NUCLEOTIDE SEQUENCE</scope>
    <source>
        <strain evidence="1">HEK616</strain>
    </source>
</reference>
<proteinExistence type="predicted"/>
<organism evidence="1 2">
    <name type="scientific">Streptomyces nigrescens</name>
    <dbReference type="NCBI Taxonomy" id="1920"/>
    <lineage>
        <taxon>Bacteria</taxon>
        <taxon>Bacillati</taxon>
        <taxon>Actinomycetota</taxon>
        <taxon>Actinomycetes</taxon>
        <taxon>Kitasatosporales</taxon>
        <taxon>Streptomycetaceae</taxon>
        <taxon>Streptomyces</taxon>
    </lineage>
</organism>
<dbReference type="Proteomes" id="UP001059597">
    <property type="component" value="Chromosome"/>
</dbReference>
<dbReference type="InterPro" id="IPR009351">
    <property type="entry name" value="AlkZ-like"/>
</dbReference>
<evidence type="ECO:0000313" key="1">
    <source>
        <dbReference type="EMBL" id="BDM66518.1"/>
    </source>
</evidence>
<name>A0ABN6QQI0_STRNI</name>
<dbReference type="PANTHER" id="PTHR38479:SF2">
    <property type="entry name" value="WINGED HELIX DNA-BINDING DOMAIN-CONTAINING PROTEIN"/>
    <property type="match status" value="1"/>
</dbReference>
<dbReference type="RefSeq" id="WP_261950830.1">
    <property type="nucleotide sequence ID" value="NZ_AP026073.1"/>
</dbReference>
<protein>
    <recommendedName>
        <fullName evidence="3">Winged helix DNA-binding domain-containing protein</fullName>
    </recommendedName>
</protein>
<sequence>MSHSRPRIDTAGRRARLGRRHLLAPACRAARPEEVADALVALHATDAATVHLAACARLAVPDPAEVERALYDDHTLVRLLAMRRTLFAVGADLAPVASSSTGRAIAAKERAGLVGWLAKGVGWDERRLAAVEEKTLAALAARGTATAAELTEDVPALRESVVVSPGKPYEATVAVSSRLLRVLAAEGRVRRGRPRGGWTSSSFRWTPGTAFAELAAPPAAEARAALARRWLAAYGPATVEDLKWWTGWTLTDTRRAVAATDAVEVTLDDGTTGLALPDDLGPAPEPEPWAALLPALDPTAMGWKARDWYLDPDHVPHLFDRSGNIGPTVWWNGRIIGGWAQRPDGEIVWRLLSGDGGGEAAAAVTAEAERLAAWVGPVRITPRFRTPLERELSGRR</sequence>
<evidence type="ECO:0000313" key="2">
    <source>
        <dbReference type="Proteomes" id="UP001059597"/>
    </source>
</evidence>
<keyword evidence="2" id="KW-1185">Reference proteome</keyword>